<keyword evidence="2" id="KW-1185">Reference proteome</keyword>
<dbReference type="AlphaFoldDB" id="A0A2A4I1E1"/>
<dbReference type="SUPFAM" id="SSF53756">
    <property type="entry name" value="UDP-Glycosyltransferase/glycogen phosphorylase"/>
    <property type="match status" value="1"/>
</dbReference>
<sequence>MRIVHVLHEFPYPANSGIRCDMGRRLAAFAQLGHPVFAIGWLAAGEVPDAADVAAFEALTDERELLRVGAGTAERLRRVWNLRRHPSYIAARIPAQAERKALIERVRAWRPDLIWLEGAHPSWLALELSRRLGVPLAYRSHNIEFRYVAEQARLAPTLRQTLALRAGTWGLEAAEARLHREAARVFDISVDDMAYWRSRGLDNASWLAPQPDPAILATAAAPEAARDIDLLFMGSLSSPNNIAGLEWYFERVHPLVAERLGAHRLTIAGRRPPAALAQRVAAAGAELVADPRDAAPLFARARVMMNPILHGSGVNIKTVDMLATGRTVVTTTKGARGLPAEVVAELRTDDTPEGFADLIVAAVRDARAAAGGIDRAALVQRIFGAQAVADALAEVAA</sequence>
<evidence type="ECO:0000313" key="1">
    <source>
        <dbReference type="EMBL" id="PCG10091.1"/>
    </source>
</evidence>
<dbReference type="EMBL" id="NWVD01000001">
    <property type="protein sequence ID" value="PCG10091.1"/>
    <property type="molecule type" value="Genomic_DNA"/>
</dbReference>
<reference evidence="1 2" key="1">
    <citation type="submission" date="2017-09" db="EMBL/GenBank/DDBJ databases">
        <title>Sphingomonas ginsenosidimutans KACC 14949, whole genome shotgun sequence.</title>
        <authorList>
            <person name="Feng G."/>
            <person name="Zhu H."/>
        </authorList>
    </citation>
    <scope>NUCLEOTIDE SEQUENCE [LARGE SCALE GENOMIC DNA]</scope>
    <source>
        <strain evidence="1 2">KACC 14949</strain>
    </source>
</reference>
<dbReference type="Gene3D" id="3.40.50.2000">
    <property type="entry name" value="Glycogen Phosphorylase B"/>
    <property type="match status" value="2"/>
</dbReference>
<proteinExistence type="predicted"/>
<name>A0A2A4I1E1_9SPHN</name>
<organism evidence="1 2">
    <name type="scientific">Sphingomonas ginsenosidimutans</name>
    <dbReference type="NCBI Taxonomy" id="862134"/>
    <lineage>
        <taxon>Bacteria</taxon>
        <taxon>Pseudomonadati</taxon>
        <taxon>Pseudomonadota</taxon>
        <taxon>Alphaproteobacteria</taxon>
        <taxon>Sphingomonadales</taxon>
        <taxon>Sphingomonadaceae</taxon>
        <taxon>Sphingomonas</taxon>
    </lineage>
</organism>
<gene>
    <name evidence="1" type="ORF">COA17_01085</name>
</gene>
<dbReference type="Pfam" id="PF13692">
    <property type="entry name" value="Glyco_trans_1_4"/>
    <property type="match status" value="1"/>
</dbReference>
<evidence type="ECO:0000313" key="2">
    <source>
        <dbReference type="Proteomes" id="UP000218784"/>
    </source>
</evidence>
<dbReference type="Proteomes" id="UP000218784">
    <property type="component" value="Unassembled WGS sequence"/>
</dbReference>
<dbReference type="RefSeq" id="WP_096609620.1">
    <property type="nucleotide sequence ID" value="NZ_NWVD01000001.1"/>
</dbReference>
<protein>
    <submittedName>
        <fullName evidence="1">Uncharacterized protein</fullName>
    </submittedName>
</protein>
<accession>A0A2A4I1E1</accession>
<comment type="caution">
    <text evidence="1">The sequence shown here is derived from an EMBL/GenBank/DDBJ whole genome shotgun (WGS) entry which is preliminary data.</text>
</comment>